<keyword evidence="3" id="KW-0472">Membrane</keyword>
<dbReference type="InterPro" id="IPR036430">
    <property type="entry name" value="RNase_T2-like_sf"/>
</dbReference>
<dbReference type="Gene3D" id="3.90.730.10">
    <property type="entry name" value="Ribonuclease T2-like"/>
    <property type="match status" value="1"/>
</dbReference>
<reference evidence="5" key="1">
    <citation type="submission" date="2017-05" db="EMBL/GenBank/DDBJ databases">
        <authorList>
            <person name="Barney B.M."/>
        </authorList>
    </citation>
    <scope>NUCLEOTIDE SEQUENCE [LARGE SCALE GENOMIC DNA]</scope>
    <source>
        <strain evidence="5">PSBB022</strain>
    </source>
</reference>
<keyword evidence="3" id="KW-1133">Transmembrane helix</keyword>
<gene>
    <name evidence="4" type="ORF">CBP51_20135</name>
</gene>
<keyword evidence="5" id="KW-1185">Reference proteome</keyword>
<evidence type="ECO:0000256" key="1">
    <source>
        <dbReference type="ARBA" id="ARBA00007469"/>
    </source>
</evidence>
<evidence type="ECO:0000313" key="4">
    <source>
        <dbReference type="EMBL" id="OZY83703.1"/>
    </source>
</evidence>
<evidence type="ECO:0000256" key="3">
    <source>
        <dbReference type="SAM" id="Phobius"/>
    </source>
</evidence>
<dbReference type="EMBL" id="NHNI01000004">
    <property type="protein sequence ID" value="OZY83703.1"/>
    <property type="molecule type" value="Genomic_DNA"/>
</dbReference>
<comment type="caution">
    <text evidence="4">The sequence shown here is derived from an EMBL/GenBank/DDBJ whole genome shotgun (WGS) entry which is preliminary data.</text>
</comment>
<feature type="transmembrane region" description="Helical" evidence="3">
    <location>
        <begin position="40"/>
        <end position="60"/>
    </location>
</feature>
<protein>
    <submittedName>
        <fullName evidence="4">Uncharacterized protein</fullName>
    </submittedName>
</protein>
<proteinExistence type="inferred from homology"/>
<comment type="similarity">
    <text evidence="1 2">Belongs to the RNase T2 family.</text>
</comment>
<evidence type="ECO:0000256" key="2">
    <source>
        <dbReference type="RuleBase" id="RU004328"/>
    </source>
</evidence>
<keyword evidence="3" id="KW-0812">Transmembrane</keyword>
<dbReference type="Pfam" id="PF00445">
    <property type="entry name" value="Ribonuclease_T2"/>
    <property type="match status" value="1"/>
</dbReference>
<dbReference type="InterPro" id="IPR001568">
    <property type="entry name" value="RNase_T2-like"/>
</dbReference>
<dbReference type="SUPFAM" id="SSF55895">
    <property type="entry name" value="Ribonuclease Rh-like"/>
    <property type="match status" value="1"/>
</dbReference>
<accession>A0A266Q1G4</accession>
<dbReference type="GO" id="GO:0003723">
    <property type="term" value="F:RNA binding"/>
    <property type="evidence" value="ECO:0007669"/>
    <property type="project" value="InterPro"/>
</dbReference>
<evidence type="ECO:0000313" key="5">
    <source>
        <dbReference type="Proteomes" id="UP000216101"/>
    </source>
</evidence>
<dbReference type="Proteomes" id="UP000216101">
    <property type="component" value="Unassembled WGS sequence"/>
</dbReference>
<dbReference type="AlphaFoldDB" id="A0A266Q1G4"/>
<organism evidence="4 5">
    <name type="scientific">Cellvibrio mixtus</name>
    <dbReference type="NCBI Taxonomy" id="39650"/>
    <lineage>
        <taxon>Bacteria</taxon>
        <taxon>Pseudomonadati</taxon>
        <taxon>Pseudomonadota</taxon>
        <taxon>Gammaproteobacteria</taxon>
        <taxon>Cellvibrionales</taxon>
        <taxon>Cellvibrionaceae</taxon>
        <taxon>Cellvibrio</taxon>
    </lineage>
</organism>
<sequence length="283" mass="32018">MCGFVDAMPLPGIGTSTTIPQEPNNMAQRNPLTHKNSSHYFSRLLLLISVLLTFIALFSISQTLQAQSCKLPDSAATDYDFAMAKDNFGPNPNATTDYYKMAVNWSEDYCTRLSITLASETDPTTLEKLHKDNAFQCFSDQQFGWVLHGLWASSCDGKGLGRCTDLKDIRKHPRFCGGDLPQLPYSEIEPYLCISPSAALLQAEWEKHGACDFTSATDYFEKSRQLFTALRYPPTTMSHQKLDRWMKKNNPQLANKRLLYRGSEMYICYNTAFELIDCPRIAN</sequence>
<dbReference type="GO" id="GO:0033897">
    <property type="term" value="F:ribonuclease T2 activity"/>
    <property type="evidence" value="ECO:0007669"/>
    <property type="project" value="InterPro"/>
</dbReference>
<name>A0A266Q1G4_9GAMM</name>